<dbReference type="AlphaFoldDB" id="A0A0W0Z3Y9"/>
<feature type="transmembrane region" description="Helical" evidence="1">
    <location>
        <begin position="6"/>
        <end position="26"/>
    </location>
</feature>
<dbReference type="OrthoDB" id="5653810at2"/>
<comment type="caution">
    <text evidence="2">The sequence shown here is derived from an EMBL/GenBank/DDBJ whole genome shotgun (WGS) entry which is preliminary data.</text>
</comment>
<organism evidence="2 3">
    <name type="scientific">Legionella santicrucis</name>
    <dbReference type="NCBI Taxonomy" id="45074"/>
    <lineage>
        <taxon>Bacteria</taxon>
        <taxon>Pseudomonadati</taxon>
        <taxon>Pseudomonadota</taxon>
        <taxon>Gammaproteobacteria</taxon>
        <taxon>Legionellales</taxon>
        <taxon>Legionellaceae</taxon>
        <taxon>Legionella</taxon>
    </lineage>
</organism>
<dbReference type="STRING" id="45074.Lsan_1283"/>
<keyword evidence="3" id="KW-1185">Reference proteome</keyword>
<evidence type="ECO:0000313" key="2">
    <source>
        <dbReference type="EMBL" id="KTD63850.1"/>
    </source>
</evidence>
<dbReference type="Proteomes" id="UP000054703">
    <property type="component" value="Unassembled WGS sequence"/>
</dbReference>
<reference evidence="2 3" key="1">
    <citation type="submission" date="2015-11" db="EMBL/GenBank/DDBJ databases">
        <title>Genomic analysis of 38 Legionella species identifies large and diverse effector repertoires.</title>
        <authorList>
            <person name="Burstein D."/>
            <person name="Amaro F."/>
            <person name="Zusman T."/>
            <person name="Lifshitz Z."/>
            <person name="Cohen O."/>
            <person name="Gilbert J.A."/>
            <person name="Pupko T."/>
            <person name="Shuman H.A."/>
            <person name="Segal G."/>
        </authorList>
    </citation>
    <scope>NUCLEOTIDE SEQUENCE [LARGE SCALE GENOMIC DNA]</scope>
    <source>
        <strain evidence="2 3">SC-63-C7</strain>
    </source>
</reference>
<keyword evidence="1" id="KW-0812">Transmembrane</keyword>
<dbReference type="RefSeq" id="WP_058513674.1">
    <property type="nucleotide sequence ID" value="NZ_CAAAIH010000003.1"/>
</dbReference>
<evidence type="ECO:0000256" key="1">
    <source>
        <dbReference type="SAM" id="Phobius"/>
    </source>
</evidence>
<dbReference type="PATRIC" id="fig|45074.5.peg.1364"/>
<gene>
    <name evidence="2" type="ORF">Lsan_1283</name>
</gene>
<sequence>MFFFSSLASVAIIFVGFNIVLTSIAFEYEQQFSRLTKTKDAVDKLWFYPNQLIKNSPNIRPEFMASFFMNNLDLYHLVLLPHKKTPLTKEAILEEQFISNVMLQSWEDFLMMRRYDEISLDFWLGSFLTWAQNPYFKIYYNRMKFNYQDFTNQLAELLFEYAEKIPVPTEDIHVYRRTVAKMQKDPRYIVLVESLS</sequence>
<keyword evidence="1" id="KW-0472">Membrane</keyword>
<accession>A0A0W0Z3Y9</accession>
<protein>
    <submittedName>
        <fullName evidence="2">Uncharacterized protein</fullName>
    </submittedName>
</protein>
<dbReference type="EMBL" id="LNYU01000024">
    <property type="protein sequence ID" value="KTD63850.1"/>
    <property type="molecule type" value="Genomic_DNA"/>
</dbReference>
<name>A0A0W0Z3Y9_9GAMM</name>
<evidence type="ECO:0000313" key="3">
    <source>
        <dbReference type="Proteomes" id="UP000054703"/>
    </source>
</evidence>
<proteinExistence type="predicted"/>
<keyword evidence="1" id="KW-1133">Transmembrane helix</keyword>